<gene>
    <name evidence="2" type="ORF">FM996_15305</name>
</gene>
<sequence>MDRERRARKTRASASCPISAHYRTWSEPDRRGAFDAKSRNKAPTWRMASHAPIRRARLARRAAVSPPAGAGLALLDQMPRAAAASASALRFREDEATLRDAEHLAASAGETSPAGHVHRLCTLSERSPSIMATTTSS</sequence>
<dbReference type="Proteomes" id="UP000316781">
    <property type="component" value="Unassembled WGS sequence"/>
</dbReference>
<accession>A0A549SMP8</accession>
<proteinExistence type="predicted"/>
<feature type="compositionally biased region" description="Basic and acidic residues" evidence="1">
    <location>
        <begin position="27"/>
        <end position="38"/>
    </location>
</feature>
<evidence type="ECO:0000313" key="3">
    <source>
        <dbReference type="Proteomes" id="UP000316781"/>
    </source>
</evidence>
<comment type="caution">
    <text evidence="2">The sequence shown here is derived from an EMBL/GenBank/DDBJ whole genome shotgun (WGS) entry which is preliminary data.</text>
</comment>
<dbReference type="AlphaFoldDB" id="A0A549SMP8"/>
<dbReference type="EMBL" id="VJMF01000064">
    <property type="protein sequence ID" value="TRL30827.1"/>
    <property type="molecule type" value="Genomic_DNA"/>
</dbReference>
<feature type="region of interest" description="Disordered" evidence="1">
    <location>
        <begin position="27"/>
        <end position="46"/>
    </location>
</feature>
<evidence type="ECO:0000256" key="1">
    <source>
        <dbReference type="SAM" id="MobiDB-lite"/>
    </source>
</evidence>
<evidence type="ECO:0000313" key="2">
    <source>
        <dbReference type="EMBL" id="TRL30827.1"/>
    </source>
</evidence>
<protein>
    <submittedName>
        <fullName evidence="2">DUF1403 family protein</fullName>
    </submittedName>
</protein>
<reference evidence="2 3" key="1">
    <citation type="submission" date="2019-07" db="EMBL/GenBank/DDBJ databases">
        <title>Ln-dependent methylotrophs.</title>
        <authorList>
            <person name="Tani A."/>
        </authorList>
    </citation>
    <scope>NUCLEOTIDE SEQUENCE [LARGE SCALE GENOMIC DNA]</scope>
    <source>
        <strain evidence="2 3">SM89A</strain>
    </source>
</reference>
<name>A0A549SMP8_METSR</name>
<organism evidence="2 3">
    <name type="scientific">Methylosinus sporium</name>
    <dbReference type="NCBI Taxonomy" id="428"/>
    <lineage>
        <taxon>Bacteria</taxon>
        <taxon>Pseudomonadati</taxon>
        <taxon>Pseudomonadota</taxon>
        <taxon>Alphaproteobacteria</taxon>
        <taxon>Hyphomicrobiales</taxon>
        <taxon>Methylocystaceae</taxon>
        <taxon>Methylosinus</taxon>
    </lineage>
</organism>